<organism evidence="4 5">
    <name type="scientific">Winogradskyella psychrotolerans RS-3</name>
    <dbReference type="NCBI Taxonomy" id="641526"/>
    <lineage>
        <taxon>Bacteria</taxon>
        <taxon>Pseudomonadati</taxon>
        <taxon>Bacteroidota</taxon>
        <taxon>Flavobacteriia</taxon>
        <taxon>Flavobacteriales</taxon>
        <taxon>Flavobacteriaceae</taxon>
        <taxon>Winogradskyella</taxon>
    </lineage>
</organism>
<feature type="domain" description="DUF418" evidence="3">
    <location>
        <begin position="268"/>
        <end position="424"/>
    </location>
</feature>
<keyword evidence="2" id="KW-0812">Transmembrane</keyword>
<dbReference type="PANTHER" id="PTHR30590:SF2">
    <property type="entry name" value="INNER MEMBRANE PROTEIN"/>
    <property type="match status" value="1"/>
</dbReference>
<evidence type="ECO:0000313" key="4">
    <source>
        <dbReference type="EMBL" id="EPR74170.1"/>
    </source>
</evidence>
<feature type="transmembrane region" description="Helical" evidence="2">
    <location>
        <begin position="251"/>
        <end position="269"/>
    </location>
</feature>
<feature type="transmembrane region" description="Helical" evidence="2">
    <location>
        <begin position="323"/>
        <end position="345"/>
    </location>
</feature>
<feature type="transmembrane region" description="Helical" evidence="2">
    <location>
        <begin position="357"/>
        <end position="376"/>
    </location>
</feature>
<feature type="transmembrane region" description="Helical" evidence="2">
    <location>
        <begin position="109"/>
        <end position="131"/>
    </location>
</feature>
<dbReference type="InterPro" id="IPR052529">
    <property type="entry name" value="Bact_Transport_Assoc"/>
</dbReference>
<feature type="transmembrane region" description="Helical" evidence="2">
    <location>
        <begin position="71"/>
        <end position="89"/>
    </location>
</feature>
<evidence type="ECO:0000259" key="3">
    <source>
        <dbReference type="Pfam" id="PF04235"/>
    </source>
</evidence>
<reference evidence="4 5" key="1">
    <citation type="journal article" date="2013" name="Genome Announc.">
        <title>Draft Genome Sequence of Winogradskyella psychrotolerans RS-3T, Isolated from the Marine Transect of Kongsfjorden, Ny-Alesund, Svalbard, Arctic Ocean.</title>
        <authorList>
            <person name="Kumar Pinnaka A."/>
            <person name="Ara S."/>
            <person name="Singh A."/>
            <person name="Shivaji S."/>
        </authorList>
    </citation>
    <scope>NUCLEOTIDE SEQUENCE [LARGE SCALE GENOMIC DNA]</scope>
    <source>
        <strain evidence="4 5">RS-3</strain>
    </source>
</reference>
<feature type="transmembrane region" description="Helical" evidence="2">
    <location>
        <begin position="276"/>
        <end position="296"/>
    </location>
</feature>
<feature type="transmembrane region" description="Helical" evidence="2">
    <location>
        <begin position="388"/>
        <end position="410"/>
    </location>
</feature>
<name>S7VV92_9FLAO</name>
<comment type="caution">
    <text evidence="4">The sequence shown here is derived from an EMBL/GenBank/DDBJ whole genome shotgun (WGS) entry which is preliminary data.</text>
</comment>
<proteinExistence type="predicted"/>
<feature type="transmembrane region" description="Helical" evidence="2">
    <location>
        <begin position="26"/>
        <end position="45"/>
    </location>
</feature>
<dbReference type="OrthoDB" id="9807744at2"/>
<dbReference type="eggNOG" id="COG2311">
    <property type="taxonomic scope" value="Bacteria"/>
</dbReference>
<keyword evidence="2" id="KW-1133">Transmembrane helix</keyword>
<dbReference type="EMBL" id="ATMR01000042">
    <property type="protein sequence ID" value="EPR74170.1"/>
    <property type="molecule type" value="Genomic_DNA"/>
</dbReference>
<evidence type="ECO:0000313" key="5">
    <source>
        <dbReference type="Proteomes" id="UP000014962"/>
    </source>
</evidence>
<dbReference type="RefSeq" id="WP_020895304.1">
    <property type="nucleotide sequence ID" value="NZ_ATMR01000042.1"/>
</dbReference>
<keyword evidence="5" id="KW-1185">Reference proteome</keyword>
<dbReference type="Pfam" id="PF04235">
    <property type="entry name" value="DUF418"/>
    <property type="match status" value="1"/>
</dbReference>
<sequence>MTTTPTSLTPLKALERIQSLDVMRGIVLFGILLMNINGMALAHAYEDPTISGGATGWDLYTWITTNMLFEGTMRALFSLLFGAGMFILLDRLEKKGAGIKAADIYFRRLMWLLVFGLIHAYLILWVGEILFSYSLMGFLVYSFRNLAPKKLMIVALILFSVGTIWNYAEYKSNVKFMEDVTLVEEFKTEGKELTDELKAAEDKWQNIQKERSPEAIAEHNANMQKGYFDVVAFLAPINMHFGKYYFYRYDVWDILSMMLLGIAFFKLKLLSAIKPYRFYGIMMLVGYAIGLSVNYYEVKMILDDNFSLLSFSKANVTYDLGRVAVAMGHIGAIMLFCKLPILALLKKALAAVGKMALTNYVMHSVIAMFLFTGAGFGLFGEFQRHELLYIVFAIWVFQLIASPIWLKYFYFGPLEWLWRNLSYQKKHALKKKHSETQNANL</sequence>
<protein>
    <recommendedName>
        <fullName evidence="3">DUF418 domain-containing protein</fullName>
    </recommendedName>
</protein>
<feature type="transmembrane region" description="Helical" evidence="2">
    <location>
        <begin position="151"/>
        <end position="168"/>
    </location>
</feature>
<dbReference type="Proteomes" id="UP000014962">
    <property type="component" value="Unassembled WGS sequence"/>
</dbReference>
<feature type="coiled-coil region" evidence="1">
    <location>
        <begin position="183"/>
        <end position="210"/>
    </location>
</feature>
<dbReference type="AlphaFoldDB" id="S7VV92"/>
<dbReference type="PATRIC" id="fig|641526.4.peg.739"/>
<accession>S7VV92</accession>
<keyword evidence="1" id="KW-0175">Coiled coil</keyword>
<dbReference type="STRING" id="641526.ADIWIN_0747"/>
<gene>
    <name evidence="4" type="ORF">ADIWIN_0747</name>
</gene>
<keyword evidence="2" id="KW-0472">Membrane</keyword>
<evidence type="ECO:0000256" key="2">
    <source>
        <dbReference type="SAM" id="Phobius"/>
    </source>
</evidence>
<dbReference type="InterPro" id="IPR007349">
    <property type="entry name" value="DUF418"/>
</dbReference>
<dbReference type="PANTHER" id="PTHR30590">
    <property type="entry name" value="INNER MEMBRANE PROTEIN"/>
    <property type="match status" value="1"/>
</dbReference>
<evidence type="ECO:0000256" key="1">
    <source>
        <dbReference type="SAM" id="Coils"/>
    </source>
</evidence>